<evidence type="ECO:0000256" key="12">
    <source>
        <dbReference type="ARBA" id="ARBA00023157"/>
    </source>
</evidence>
<proteinExistence type="inferred from homology"/>
<evidence type="ECO:0000256" key="11">
    <source>
        <dbReference type="ARBA" id="ARBA00023136"/>
    </source>
</evidence>
<keyword evidence="11" id="KW-0472">Membrane</keyword>
<evidence type="ECO:0000256" key="9">
    <source>
        <dbReference type="ARBA" id="ARBA00022982"/>
    </source>
</evidence>
<dbReference type="AlphaFoldDB" id="A0A0L0HGE5"/>
<dbReference type="EMBL" id="KQ257457">
    <property type="protein sequence ID" value="KNC99903.1"/>
    <property type="molecule type" value="Genomic_DNA"/>
</dbReference>
<keyword evidence="7" id="KW-0679">Respiratory chain</keyword>
<dbReference type="Pfam" id="PF05676">
    <property type="entry name" value="NDUF_B7"/>
    <property type="match status" value="1"/>
</dbReference>
<feature type="coiled-coil region" evidence="13">
    <location>
        <begin position="60"/>
        <end position="94"/>
    </location>
</feature>
<comment type="similarity">
    <text evidence="4">Belongs to the complex I NDUFB7 subunit family.</text>
</comment>
<name>A0A0L0HGE5_SPIPD</name>
<organism evidence="14 15">
    <name type="scientific">Spizellomyces punctatus (strain DAOM BR117)</name>
    <dbReference type="NCBI Taxonomy" id="645134"/>
    <lineage>
        <taxon>Eukaryota</taxon>
        <taxon>Fungi</taxon>
        <taxon>Fungi incertae sedis</taxon>
        <taxon>Chytridiomycota</taxon>
        <taxon>Chytridiomycota incertae sedis</taxon>
        <taxon>Chytridiomycetes</taxon>
        <taxon>Spizellomycetales</taxon>
        <taxon>Spizellomycetaceae</taxon>
        <taxon>Spizellomyces</taxon>
    </lineage>
</organism>
<evidence type="ECO:0000256" key="6">
    <source>
        <dbReference type="ARBA" id="ARBA00022448"/>
    </source>
</evidence>
<evidence type="ECO:0000256" key="7">
    <source>
        <dbReference type="ARBA" id="ARBA00022660"/>
    </source>
</evidence>
<dbReference type="STRING" id="645134.A0A0L0HGE5"/>
<keyword evidence="12" id="KW-1015">Disulfide bond</keyword>
<evidence type="ECO:0000256" key="13">
    <source>
        <dbReference type="SAM" id="Coils"/>
    </source>
</evidence>
<comment type="subcellular location">
    <subcellularLocation>
        <location evidence="3">Mitochondrion inner membrane</location>
        <topology evidence="3">Peripheral membrane protein</topology>
    </subcellularLocation>
    <subcellularLocation>
        <location evidence="2">Mitochondrion intermembrane space</location>
    </subcellularLocation>
</comment>
<dbReference type="VEuPathDB" id="FungiDB:SPPG_05275"/>
<dbReference type="PANTHER" id="PTHR20900">
    <property type="entry name" value="NADH:UBIQUINONE OXIDOREDUCTASE B18-LIKE SUBUNIT"/>
    <property type="match status" value="1"/>
</dbReference>
<dbReference type="Proteomes" id="UP000053201">
    <property type="component" value="Unassembled WGS sequence"/>
</dbReference>
<dbReference type="PANTHER" id="PTHR20900:SF0">
    <property type="entry name" value="NADH DEHYDROGENASE [UBIQUINONE] 1 BETA SUBCOMPLEX SUBUNIT 7"/>
    <property type="match status" value="1"/>
</dbReference>
<dbReference type="InParanoid" id="A0A0L0HGE5"/>
<keyword evidence="15" id="KW-1185">Reference proteome</keyword>
<evidence type="ECO:0000256" key="5">
    <source>
        <dbReference type="ARBA" id="ARBA00018677"/>
    </source>
</evidence>
<dbReference type="PROSITE" id="PS51808">
    <property type="entry name" value="CHCH"/>
    <property type="match status" value="1"/>
</dbReference>
<evidence type="ECO:0000256" key="4">
    <source>
        <dbReference type="ARBA" id="ARBA00008006"/>
    </source>
</evidence>
<dbReference type="GO" id="GO:0005743">
    <property type="term" value="C:mitochondrial inner membrane"/>
    <property type="evidence" value="ECO:0007669"/>
    <property type="project" value="UniProtKB-SubCell"/>
</dbReference>
<evidence type="ECO:0000313" key="15">
    <source>
        <dbReference type="Proteomes" id="UP000053201"/>
    </source>
</evidence>
<keyword evidence="9" id="KW-0249">Electron transport</keyword>
<evidence type="ECO:0000313" key="14">
    <source>
        <dbReference type="EMBL" id="KNC99903.1"/>
    </source>
</evidence>
<dbReference type="GO" id="GO:0005758">
    <property type="term" value="C:mitochondrial intermembrane space"/>
    <property type="evidence" value="ECO:0007669"/>
    <property type="project" value="UniProtKB-SubCell"/>
</dbReference>
<dbReference type="eggNOG" id="KOG3468">
    <property type="taxonomic scope" value="Eukaryota"/>
</dbReference>
<gene>
    <name evidence="14" type="ORF">SPPG_05275</name>
</gene>
<dbReference type="RefSeq" id="XP_016607943.1">
    <property type="nucleotide sequence ID" value="XM_016753499.1"/>
</dbReference>
<reference evidence="14 15" key="1">
    <citation type="submission" date="2009-08" db="EMBL/GenBank/DDBJ databases">
        <title>The Genome Sequence of Spizellomyces punctatus strain DAOM BR117.</title>
        <authorList>
            <consortium name="The Broad Institute Genome Sequencing Platform"/>
            <person name="Russ C."/>
            <person name="Cuomo C."/>
            <person name="Shea T."/>
            <person name="Young S.K."/>
            <person name="Zeng Q."/>
            <person name="Koehrsen M."/>
            <person name="Haas B."/>
            <person name="Borodovsky M."/>
            <person name="Guigo R."/>
            <person name="Alvarado L."/>
            <person name="Berlin A."/>
            <person name="Bochicchio J."/>
            <person name="Borenstein D."/>
            <person name="Chapman S."/>
            <person name="Chen Z."/>
            <person name="Engels R."/>
            <person name="Freedman E."/>
            <person name="Gellesch M."/>
            <person name="Goldberg J."/>
            <person name="Griggs A."/>
            <person name="Gujja S."/>
            <person name="Heiman D."/>
            <person name="Hepburn T."/>
            <person name="Howarth C."/>
            <person name="Jen D."/>
            <person name="Larson L."/>
            <person name="Lewis B."/>
            <person name="Mehta T."/>
            <person name="Park D."/>
            <person name="Pearson M."/>
            <person name="Roberts A."/>
            <person name="Saif S."/>
            <person name="Shenoy N."/>
            <person name="Sisk P."/>
            <person name="Stolte C."/>
            <person name="Sykes S."/>
            <person name="Thomson T."/>
            <person name="Walk T."/>
            <person name="White J."/>
            <person name="Yandava C."/>
            <person name="Burger G."/>
            <person name="Gray M.W."/>
            <person name="Holland P.W.H."/>
            <person name="King N."/>
            <person name="Lang F.B.F."/>
            <person name="Roger A.J."/>
            <person name="Ruiz-Trillo I."/>
            <person name="Lander E."/>
            <person name="Nusbaum C."/>
        </authorList>
    </citation>
    <scope>NUCLEOTIDE SEQUENCE [LARGE SCALE GENOMIC DNA]</scope>
    <source>
        <strain evidence="14 15">DAOM BR117</strain>
    </source>
</reference>
<dbReference type="OrthoDB" id="268414at2759"/>
<comment type="function">
    <text evidence="1">Accessory subunit of the mitochondrial membrane respiratory chain NADH dehydrogenase (Complex I), that is believed not to be involved in catalysis. Complex I functions in the transfer of electrons from NADH to the respiratory chain. The immediate electron acceptor for the enzyme is believed to be ubiquinone.</text>
</comment>
<accession>A0A0L0HGE5</accession>
<dbReference type="GeneID" id="27688665"/>
<keyword evidence="10" id="KW-0496">Mitochondrion</keyword>
<evidence type="ECO:0000256" key="2">
    <source>
        <dbReference type="ARBA" id="ARBA00004569"/>
    </source>
</evidence>
<dbReference type="OMA" id="YRDSCAN"/>
<keyword evidence="8" id="KW-0999">Mitochondrion inner membrane</keyword>
<evidence type="ECO:0000256" key="3">
    <source>
        <dbReference type="ARBA" id="ARBA00004637"/>
    </source>
</evidence>
<keyword evidence="6" id="KW-0813">Transport</keyword>
<evidence type="ECO:0000256" key="10">
    <source>
        <dbReference type="ARBA" id="ARBA00023128"/>
    </source>
</evidence>
<evidence type="ECO:0000256" key="8">
    <source>
        <dbReference type="ARBA" id="ARBA00022792"/>
    </source>
</evidence>
<protein>
    <recommendedName>
        <fullName evidence="5">NADH dehydrogenase [ubiquinone] 1 beta subcomplex subunit 7</fullName>
    </recommendedName>
</protein>
<sequence>MTNHDVDDTAPPKMYISQEELSKTQIPLAWRDYCSHLLPELNKCRTENYYLPWKCEQERVAWMKCQYDDYQRRMRKLEKRRAKEELERNASAVEGL</sequence>
<keyword evidence="13" id="KW-0175">Coiled coil</keyword>
<dbReference type="InterPro" id="IPR008698">
    <property type="entry name" value="NDUB7"/>
</dbReference>
<evidence type="ECO:0000256" key="1">
    <source>
        <dbReference type="ARBA" id="ARBA00003195"/>
    </source>
</evidence>